<sequence length="158" mass="16858">MQSRGVSTLARPVALLAAAALVACACLWYLVRPPRTVGEYRQEAHQTLASLASEVATARMWADHLDRGDAPLTTTRLGLAEMESDATEAVRQFEAYQPPVGAASVRARVSGLGGRSVAALAQLRIAARSGRPEEVVRRGRDLRGLSRDLEAATRAVAP</sequence>
<accession>A0A7G9R0N2</accession>
<protein>
    <submittedName>
        <fullName evidence="2">Uncharacterized protein</fullName>
    </submittedName>
</protein>
<keyword evidence="1" id="KW-0472">Membrane</keyword>
<evidence type="ECO:0000313" key="2">
    <source>
        <dbReference type="EMBL" id="QNN49157.1"/>
    </source>
</evidence>
<dbReference type="AlphaFoldDB" id="A0A7G9R0N2"/>
<dbReference type="EMBL" id="CP060712">
    <property type="protein sequence ID" value="QNN49157.1"/>
    <property type="molecule type" value="Genomic_DNA"/>
</dbReference>
<dbReference type="KEGG" id="pei:H9L10_13120"/>
<name>A0A7G9R0N2_9MICO</name>
<dbReference type="RefSeq" id="WP_166101134.1">
    <property type="nucleotide sequence ID" value="NZ_BMMY01000006.1"/>
</dbReference>
<keyword evidence="1" id="KW-1133">Transmembrane helix</keyword>
<dbReference type="PROSITE" id="PS51257">
    <property type="entry name" value="PROKAR_LIPOPROTEIN"/>
    <property type="match status" value="1"/>
</dbReference>
<dbReference type="Proteomes" id="UP000515976">
    <property type="component" value="Chromosome"/>
</dbReference>
<gene>
    <name evidence="2" type="ORF">H9L10_13120</name>
</gene>
<organism evidence="2 3">
    <name type="scientific">Phycicoccus endophyticus</name>
    <dbReference type="NCBI Taxonomy" id="1690220"/>
    <lineage>
        <taxon>Bacteria</taxon>
        <taxon>Bacillati</taxon>
        <taxon>Actinomycetota</taxon>
        <taxon>Actinomycetes</taxon>
        <taxon>Micrococcales</taxon>
        <taxon>Intrasporangiaceae</taxon>
        <taxon>Phycicoccus</taxon>
    </lineage>
</organism>
<keyword evidence="1" id="KW-0812">Transmembrane</keyword>
<proteinExistence type="predicted"/>
<evidence type="ECO:0000256" key="1">
    <source>
        <dbReference type="SAM" id="Phobius"/>
    </source>
</evidence>
<reference evidence="2 3" key="1">
    <citation type="submission" date="2020-08" db="EMBL/GenBank/DDBJ databases">
        <title>Genome sequence of Phycicoccus endophyticus JCM 31784T.</title>
        <authorList>
            <person name="Hyun D.-W."/>
            <person name="Bae J.-W."/>
        </authorList>
    </citation>
    <scope>NUCLEOTIDE SEQUENCE [LARGE SCALE GENOMIC DNA]</scope>
    <source>
        <strain evidence="2 3">JCM 31784</strain>
    </source>
</reference>
<evidence type="ECO:0000313" key="3">
    <source>
        <dbReference type="Proteomes" id="UP000515976"/>
    </source>
</evidence>
<keyword evidence="3" id="KW-1185">Reference proteome</keyword>
<feature type="transmembrane region" description="Helical" evidence="1">
    <location>
        <begin position="12"/>
        <end position="31"/>
    </location>
</feature>